<dbReference type="RefSeq" id="WP_169110440.1">
    <property type="nucleotide sequence ID" value="NZ_CP051684.1"/>
</dbReference>
<evidence type="ECO:0000313" key="6">
    <source>
        <dbReference type="EMBL" id="QJD88990.1"/>
    </source>
</evidence>
<keyword evidence="7" id="KW-1185">Reference proteome</keyword>
<dbReference type="NCBIfam" id="NF041359">
    <property type="entry name" value="GntG_guanitoxin"/>
    <property type="match status" value="1"/>
</dbReference>
<accession>A0ABX6M3U5</accession>
<dbReference type="InterPro" id="IPR015421">
    <property type="entry name" value="PyrdxlP-dep_Trfase_major"/>
</dbReference>
<dbReference type="EMBL" id="CP051684">
    <property type="protein sequence ID" value="QJD88990.1"/>
    <property type="molecule type" value="Genomic_DNA"/>
</dbReference>
<keyword evidence="6" id="KW-0456">Lyase</keyword>
<dbReference type="Proteomes" id="UP000503117">
    <property type="component" value="Chromosome"/>
</dbReference>
<dbReference type="PIRSF" id="PIRSF017617">
    <property type="entry name" value="Thr_aldolase"/>
    <property type="match status" value="1"/>
</dbReference>
<protein>
    <submittedName>
        <fullName evidence="6">Low-specificity L-threonine aldolase</fullName>
        <ecNumber evidence="6">4.1.2.48</ecNumber>
    </submittedName>
</protein>
<gene>
    <name evidence="6" type="primary">ltaE</name>
    <name evidence="6" type="ORF">HH213_01990</name>
</gene>
<sequence length="336" mass="36440">MENWLDLRSDTVTRPSAAMRAAMNLAEVGDDVYGDDPTVNRLQEYAADLFGFEDAVFAPSGTQSNLLALLAHCGRGDEYLVGQEAHTYRYEGGGAAVLGSIQPQPIINQADGSIALDDIASYIKPDDFHFARTKLLALENTINGRVLPMDYVQQATKLAHDRGLATHLDGARVCNAAVKLGVSPREIVKGFDSVSVCLSKGLGAPVGSVLLGTKPLIKEAKRWRKMLGGGMRQAGVIAAAGLYALEHNIPRLAEDHDNAAYFAGELAKMRGLKVSTPQTNIFYVDIPQFVQQGLSDVLELTRIRVSMAPRLRIVTHMDAPRDDIDRAITVFGDFFG</sequence>
<reference evidence="6 7" key="1">
    <citation type="submission" date="2020-04" db="EMBL/GenBank/DDBJ databases">
        <title>Genome sequencing of novel species.</title>
        <authorList>
            <person name="Heo J."/>
            <person name="Kim S.-J."/>
            <person name="Kim J.-S."/>
            <person name="Hong S.-B."/>
            <person name="Kwon S.-W."/>
        </authorList>
    </citation>
    <scope>NUCLEOTIDE SEQUENCE [LARGE SCALE GENOMIC DNA]</scope>
    <source>
        <strain evidence="6 7">AF9R3</strain>
    </source>
</reference>
<name>A0ABX6M3U5_9BURK</name>
<comment type="cofactor">
    <cofactor evidence="1">
        <name>pyridoxal 5'-phosphate</name>
        <dbReference type="ChEBI" id="CHEBI:597326"/>
    </cofactor>
</comment>
<keyword evidence="4" id="KW-0663">Pyridoxal phosphate</keyword>
<evidence type="ECO:0000259" key="5">
    <source>
        <dbReference type="Pfam" id="PF01212"/>
    </source>
</evidence>
<dbReference type="EC" id="4.1.2.48" evidence="6"/>
<dbReference type="GO" id="GO:0016829">
    <property type="term" value="F:lyase activity"/>
    <property type="evidence" value="ECO:0007669"/>
    <property type="project" value="UniProtKB-KW"/>
</dbReference>
<evidence type="ECO:0000313" key="7">
    <source>
        <dbReference type="Proteomes" id="UP000503117"/>
    </source>
</evidence>
<feature type="domain" description="Aromatic amino acid beta-eliminating lyase/threonine aldolase" evidence="5">
    <location>
        <begin position="6"/>
        <end position="285"/>
    </location>
</feature>
<evidence type="ECO:0000256" key="4">
    <source>
        <dbReference type="ARBA" id="ARBA00022898"/>
    </source>
</evidence>
<dbReference type="InterPro" id="IPR015424">
    <property type="entry name" value="PyrdxlP-dep_Trfase"/>
</dbReference>
<comment type="subunit">
    <text evidence="3">Homotetramer.</text>
</comment>
<evidence type="ECO:0000256" key="2">
    <source>
        <dbReference type="ARBA" id="ARBA00006966"/>
    </source>
</evidence>
<dbReference type="Gene3D" id="3.90.1150.10">
    <property type="entry name" value="Aspartate Aminotransferase, domain 1"/>
    <property type="match status" value="1"/>
</dbReference>
<dbReference type="InterPro" id="IPR001597">
    <property type="entry name" value="ArAA_b-elim_lyase/Thr_aldolase"/>
</dbReference>
<dbReference type="Pfam" id="PF01212">
    <property type="entry name" value="Beta_elim_lyase"/>
    <property type="match status" value="1"/>
</dbReference>
<dbReference type="PANTHER" id="PTHR48097">
    <property type="entry name" value="L-THREONINE ALDOLASE-RELATED"/>
    <property type="match status" value="1"/>
</dbReference>
<dbReference type="InterPro" id="IPR023603">
    <property type="entry name" value="Low_specificity_L-TA-like"/>
</dbReference>
<dbReference type="CDD" id="cd06502">
    <property type="entry name" value="TA_like"/>
    <property type="match status" value="1"/>
</dbReference>
<dbReference type="InterPro" id="IPR015422">
    <property type="entry name" value="PyrdxlP-dep_Trfase_small"/>
</dbReference>
<evidence type="ECO:0000256" key="3">
    <source>
        <dbReference type="ARBA" id="ARBA00011881"/>
    </source>
</evidence>
<evidence type="ECO:0000256" key="1">
    <source>
        <dbReference type="ARBA" id="ARBA00001933"/>
    </source>
</evidence>
<dbReference type="Gene3D" id="3.40.640.10">
    <property type="entry name" value="Type I PLP-dependent aspartate aminotransferase-like (Major domain)"/>
    <property type="match status" value="1"/>
</dbReference>
<dbReference type="PANTHER" id="PTHR48097:SF9">
    <property type="entry name" value="L-THREONINE ALDOLASE"/>
    <property type="match status" value="1"/>
</dbReference>
<dbReference type="NCBIfam" id="NF007825">
    <property type="entry name" value="PRK10534.1"/>
    <property type="match status" value="1"/>
</dbReference>
<dbReference type="SUPFAM" id="SSF53383">
    <property type="entry name" value="PLP-dependent transferases"/>
    <property type="match status" value="1"/>
</dbReference>
<organism evidence="6 7">
    <name type="scientific">Duganella dendranthematis</name>
    <dbReference type="NCBI Taxonomy" id="2728021"/>
    <lineage>
        <taxon>Bacteria</taxon>
        <taxon>Pseudomonadati</taxon>
        <taxon>Pseudomonadota</taxon>
        <taxon>Betaproteobacteria</taxon>
        <taxon>Burkholderiales</taxon>
        <taxon>Oxalobacteraceae</taxon>
        <taxon>Telluria group</taxon>
        <taxon>Duganella</taxon>
    </lineage>
</organism>
<proteinExistence type="inferred from homology"/>
<comment type="similarity">
    <text evidence="2">Belongs to the threonine aldolase family.</text>
</comment>